<evidence type="ECO:0000256" key="4">
    <source>
        <dbReference type="ARBA" id="ARBA00023172"/>
    </source>
</evidence>
<dbReference type="InterPro" id="IPR002104">
    <property type="entry name" value="Integrase_catalytic"/>
</dbReference>
<dbReference type="GO" id="GO:0006310">
    <property type="term" value="P:DNA recombination"/>
    <property type="evidence" value="ECO:0007669"/>
    <property type="project" value="UniProtKB-KW"/>
</dbReference>
<dbReference type="Gene3D" id="1.10.150.130">
    <property type="match status" value="1"/>
</dbReference>
<dbReference type="EMBL" id="CP004387">
    <property type="protein sequence ID" value="AJD48708.1"/>
    <property type="molecule type" value="Genomic_DNA"/>
</dbReference>
<feature type="domain" description="Tyr recombinase" evidence="6">
    <location>
        <begin position="242"/>
        <end position="432"/>
    </location>
</feature>
<dbReference type="Pfam" id="PF13356">
    <property type="entry name" value="Arm-DNA-bind_3"/>
    <property type="match status" value="1"/>
</dbReference>
<dbReference type="InterPro" id="IPR053876">
    <property type="entry name" value="Phage_int_M"/>
</dbReference>
<dbReference type="GO" id="GO:0003677">
    <property type="term" value="F:DNA binding"/>
    <property type="evidence" value="ECO:0007669"/>
    <property type="project" value="UniProtKB-KW"/>
</dbReference>
<reference evidence="7 8" key="1">
    <citation type="journal article" date="2012" name="J. Bacteriol.">
        <title>Genome sequence of an alkane-degrading bacterium, Alcanivorax pacificus type strain W11-5, isolated from deep sea sediment.</title>
        <authorList>
            <person name="Lai Q."/>
            <person name="Shao Z."/>
        </authorList>
    </citation>
    <scope>NUCLEOTIDE SEQUENCE [LARGE SCALE GENOMIC DNA]</scope>
    <source>
        <strain evidence="7 8">W11-5</strain>
    </source>
</reference>
<dbReference type="InterPro" id="IPR038488">
    <property type="entry name" value="Integrase_DNA-bd_sf"/>
</dbReference>
<dbReference type="CDD" id="cd00801">
    <property type="entry name" value="INT_P4_C"/>
    <property type="match status" value="1"/>
</dbReference>
<dbReference type="PANTHER" id="PTHR30629">
    <property type="entry name" value="PROPHAGE INTEGRASE"/>
    <property type="match status" value="1"/>
</dbReference>
<dbReference type="InterPro" id="IPR011010">
    <property type="entry name" value="DNA_brk_join_enz"/>
</dbReference>
<protein>
    <submittedName>
        <fullName evidence="7">Prophage integrase</fullName>
    </submittedName>
</protein>
<gene>
    <name evidence="7" type="ORF">S7S_11480</name>
</gene>
<dbReference type="PANTHER" id="PTHR30629:SF2">
    <property type="entry name" value="PROPHAGE INTEGRASE INTS-RELATED"/>
    <property type="match status" value="1"/>
</dbReference>
<dbReference type="KEGG" id="apac:S7S_11480"/>
<name>A0A0B4XQH3_9GAMM</name>
<dbReference type="InterPro" id="IPR010998">
    <property type="entry name" value="Integrase_recombinase_N"/>
</dbReference>
<evidence type="ECO:0000256" key="2">
    <source>
        <dbReference type="ARBA" id="ARBA00022908"/>
    </source>
</evidence>
<dbReference type="RefSeq" id="WP_008737017.1">
    <property type="nucleotide sequence ID" value="NZ_CP004387.1"/>
</dbReference>
<organism evidence="7 8">
    <name type="scientific">Isoalcanivorax pacificus W11-5</name>
    <dbReference type="NCBI Taxonomy" id="391936"/>
    <lineage>
        <taxon>Bacteria</taxon>
        <taxon>Pseudomonadati</taxon>
        <taxon>Pseudomonadota</taxon>
        <taxon>Gammaproteobacteria</taxon>
        <taxon>Oceanospirillales</taxon>
        <taxon>Alcanivoracaceae</taxon>
        <taxon>Isoalcanivorax</taxon>
    </lineage>
</organism>
<dbReference type="Pfam" id="PF22022">
    <property type="entry name" value="Phage_int_M"/>
    <property type="match status" value="1"/>
</dbReference>
<dbReference type="AlphaFoldDB" id="A0A0B4XQH3"/>
<evidence type="ECO:0000256" key="1">
    <source>
        <dbReference type="ARBA" id="ARBA00008857"/>
    </source>
</evidence>
<sequence>MTTPLSVRAIESMRPGDSPRTDVGETQGLRVTCAKSGVRTFIYRYRSPETGKLVQLKLGHYPGLKLAEARMQVVRMKELQRAGVCPKAQQERELAAQREEEEKARREQEAAAFLVADLIELYLTEVIEDRMIKDARTGKPKRVAGSRKPKGQAEVRRTLYNDPVRVLGDMPAGEVTRKHVVDLVRKILARGANVQAGNVLRELTAAYEYAIAMEKLPEDFANPAMLAKGSLRTARVKLSSEKGRRALSDEDLRALLAWLPGSGFSVTQKNVIRLTLWTGCRTGEVCEAEWRDVDLEKGVWHMRDSKNGAERYVQLSRQAVEFLRQLKLNGTTYVFPSSRSGRPIQQKSLSEAKWQLKHPEQVQNRRVYRPEQRWLTTIEDWSPHDLRRTVRTGLSRLGCPSEVAEAVLGHSRKGIEGTYDLHRYEDQCKVWLQKWADHLDTLLRQKG</sequence>
<dbReference type="Proteomes" id="UP000006764">
    <property type="component" value="Chromosome"/>
</dbReference>
<dbReference type="HOGENOM" id="CLU_027562_0_4_6"/>
<dbReference type="InterPro" id="IPR025166">
    <property type="entry name" value="Integrase_DNA_bind_dom"/>
</dbReference>
<feature type="region of interest" description="Disordered" evidence="5">
    <location>
        <begin position="1"/>
        <end position="24"/>
    </location>
</feature>
<dbReference type="PROSITE" id="PS51898">
    <property type="entry name" value="TYR_RECOMBINASE"/>
    <property type="match status" value="1"/>
</dbReference>
<dbReference type="Gene3D" id="3.30.160.390">
    <property type="entry name" value="Integrase, DNA-binding domain"/>
    <property type="match status" value="1"/>
</dbReference>
<evidence type="ECO:0000256" key="5">
    <source>
        <dbReference type="SAM" id="MobiDB-lite"/>
    </source>
</evidence>
<dbReference type="STRING" id="391936.S7S_11480"/>
<keyword evidence="2" id="KW-0229">DNA integration</keyword>
<dbReference type="Gene3D" id="1.10.443.10">
    <property type="entry name" value="Intergrase catalytic core"/>
    <property type="match status" value="1"/>
</dbReference>
<dbReference type="GO" id="GO:0015074">
    <property type="term" value="P:DNA integration"/>
    <property type="evidence" value="ECO:0007669"/>
    <property type="project" value="UniProtKB-KW"/>
</dbReference>
<evidence type="ECO:0000313" key="8">
    <source>
        <dbReference type="Proteomes" id="UP000006764"/>
    </source>
</evidence>
<accession>A0A0B4XQH3</accession>
<dbReference type="Pfam" id="PF00589">
    <property type="entry name" value="Phage_integrase"/>
    <property type="match status" value="1"/>
</dbReference>
<dbReference type="InterPro" id="IPR050808">
    <property type="entry name" value="Phage_Integrase"/>
</dbReference>
<dbReference type="InterPro" id="IPR013762">
    <property type="entry name" value="Integrase-like_cat_sf"/>
</dbReference>
<evidence type="ECO:0000256" key="3">
    <source>
        <dbReference type="ARBA" id="ARBA00023125"/>
    </source>
</evidence>
<proteinExistence type="inferred from homology"/>
<evidence type="ECO:0000259" key="6">
    <source>
        <dbReference type="PROSITE" id="PS51898"/>
    </source>
</evidence>
<dbReference type="OrthoDB" id="9795573at2"/>
<comment type="similarity">
    <text evidence="1">Belongs to the 'phage' integrase family.</text>
</comment>
<keyword evidence="4" id="KW-0233">DNA recombination</keyword>
<keyword evidence="3" id="KW-0238">DNA-binding</keyword>
<keyword evidence="8" id="KW-1185">Reference proteome</keyword>
<evidence type="ECO:0000313" key="7">
    <source>
        <dbReference type="EMBL" id="AJD48708.1"/>
    </source>
</evidence>
<dbReference type="SUPFAM" id="SSF56349">
    <property type="entry name" value="DNA breaking-rejoining enzymes"/>
    <property type="match status" value="1"/>
</dbReference>